<accession>A0ABV5R262</accession>
<evidence type="ECO:0000313" key="2">
    <source>
        <dbReference type="Proteomes" id="UP001589710"/>
    </source>
</evidence>
<dbReference type="RefSeq" id="WP_345515520.1">
    <property type="nucleotide sequence ID" value="NZ_BAAAXD010000031.1"/>
</dbReference>
<sequence>MVPPLLGRNQVRTSSPMVGLTLMSLQLDVAVTEPDAGHLAGTDSVLVNDLAVPRQDCTAVAAGSERLDPIVRVSKDRATTVL</sequence>
<name>A0ABV5R262_9ACTN</name>
<organism evidence="1 2">
    <name type="scientific">Streptomyces yanii</name>
    <dbReference type="NCBI Taxonomy" id="78510"/>
    <lineage>
        <taxon>Bacteria</taxon>
        <taxon>Bacillati</taxon>
        <taxon>Actinomycetota</taxon>
        <taxon>Actinomycetes</taxon>
        <taxon>Kitasatosporales</taxon>
        <taxon>Streptomycetaceae</taxon>
        <taxon>Streptomyces</taxon>
    </lineage>
</organism>
<proteinExistence type="predicted"/>
<gene>
    <name evidence="1" type="ORF">ACFFTL_06185</name>
</gene>
<comment type="caution">
    <text evidence="1">The sequence shown here is derived from an EMBL/GenBank/DDBJ whole genome shotgun (WGS) entry which is preliminary data.</text>
</comment>
<evidence type="ECO:0000313" key="1">
    <source>
        <dbReference type="EMBL" id="MFB9571935.1"/>
    </source>
</evidence>
<reference evidence="1 2" key="1">
    <citation type="submission" date="2024-09" db="EMBL/GenBank/DDBJ databases">
        <authorList>
            <person name="Sun Q."/>
            <person name="Mori K."/>
        </authorList>
    </citation>
    <scope>NUCLEOTIDE SEQUENCE [LARGE SCALE GENOMIC DNA]</scope>
    <source>
        <strain evidence="1 2">JCM 3331</strain>
    </source>
</reference>
<keyword evidence="2" id="KW-1185">Reference proteome</keyword>
<dbReference type="Proteomes" id="UP001589710">
    <property type="component" value="Unassembled WGS sequence"/>
</dbReference>
<protein>
    <submittedName>
        <fullName evidence="1">Uncharacterized protein</fullName>
    </submittedName>
</protein>
<dbReference type="EMBL" id="JBHMCG010000026">
    <property type="protein sequence ID" value="MFB9571935.1"/>
    <property type="molecule type" value="Genomic_DNA"/>
</dbReference>